<evidence type="ECO:0000259" key="4">
    <source>
        <dbReference type="PROSITE" id="PS50871"/>
    </source>
</evidence>
<dbReference type="InParanoid" id="K1PV55"/>
<sequence>MDHLYTVCVILCLFTTAVAFSETDNAQWRTHMEERMEEMLRMIQRQNEVIEKQTDTIEKQSGEIELLRHRVKTLEERTNNSETSNEKSTDLLTGNATAATSIERELHSEDSKTPFVLRRLAPDDAQNPVAFYAYISHNFGGVGTHQVFLYDTIVTNQGNGYSKHTGAFTAPSTGVYAFCYTAFASGWHVAGETGQYGEVAVQLLHNGAYKGSIYADTETDYDDEMSTGFAILMLQAGDVVLTMSENVDSETQFVRRLLAPEVAHNPVAFYAYISKDFGGVDAHHVFLYDTIVTNQGNGYSKHTGASTAPSTGVYAFCYTAYSSGEHVAGETGDYGEVAVQLVHNGAYKGSIYVDTESHYEEEMSTGFAILMLQAGDVVLTMSGFAGQGSFHSNTG</sequence>
<dbReference type="PANTHER" id="PTHR22923:SF64">
    <property type="entry name" value="C1Q-RELATED FACTOR"/>
    <property type="match status" value="1"/>
</dbReference>
<dbReference type="GO" id="GO:0005576">
    <property type="term" value="C:extracellular region"/>
    <property type="evidence" value="ECO:0007669"/>
    <property type="project" value="UniProtKB-SubCell"/>
</dbReference>
<dbReference type="Gene3D" id="2.60.120.40">
    <property type="match status" value="2"/>
</dbReference>
<protein>
    <submittedName>
        <fullName evidence="5">Complement C1q-like protein 4</fullName>
    </submittedName>
</protein>
<evidence type="ECO:0000256" key="3">
    <source>
        <dbReference type="ARBA" id="ARBA00022729"/>
    </source>
</evidence>
<keyword evidence="3" id="KW-0732">Signal</keyword>
<name>K1PV55_MAGGI</name>
<dbReference type="InterPro" id="IPR001073">
    <property type="entry name" value="C1q_dom"/>
</dbReference>
<accession>K1PV55</accession>
<dbReference type="PROSITE" id="PS50871">
    <property type="entry name" value="C1Q"/>
    <property type="match status" value="2"/>
</dbReference>
<dbReference type="SMART" id="SM00110">
    <property type="entry name" value="C1Q"/>
    <property type="match status" value="1"/>
</dbReference>
<proteinExistence type="predicted"/>
<organism evidence="5">
    <name type="scientific">Magallana gigas</name>
    <name type="common">Pacific oyster</name>
    <name type="synonym">Crassostrea gigas</name>
    <dbReference type="NCBI Taxonomy" id="29159"/>
    <lineage>
        <taxon>Eukaryota</taxon>
        <taxon>Metazoa</taxon>
        <taxon>Spiralia</taxon>
        <taxon>Lophotrochozoa</taxon>
        <taxon>Mollusca</taxon>
        <taxon>Bivalvia</taxon>
        <taxon>Autobranchia</taxon>
        <taxon>Pteriomorphia</taxon>
        <taxon>Ostreida</taxon>
        <taxon>Ostreoidea</taxon>
        <taxon>Ostreidae</taxon>
        <taxon>Magallana</taxon>
    </lineage>
</organism>
<reference evidence="5" key="1">
    <citation type="journal article" date="2012" name="Nature">
        <title>The oyster genome reveals stress adaptation and complexity of shell formation.</title>
        <authorList>
            <person name="Zhang G."/>
            <person name="Fang X."/>
            <person name="Guo X."/>
            <person name="Li L."/>
            <person name="Luo R."/>
            <person name="Xu F."/>
            <person name="Yang P."/>
            <person name="Zhang L."/>
            <person name="Wang X."/>
            <person name="Qi H."/>
            <person name="Xiong Z."/>
            <person name="Que H."/>
            <person name="Xie Y."/>
            <person name="Holland P.W."/>
            <person name="Paps J."/>
            <person name="Zhu Y."/>
            <person name="Wu F."/>
            <person name="Chen Y."/>
            <person name="Wang J."/>
            <person name="Peng C."/>
            <person name="Meng J."/>
            <person name="Yang L."/>
            <person name="Liu J."/>
            <person name="Wen B."/>
            <person name="Zhang N."/>
            <person name="Huang Z."/>
            <person name="Zhu Q."/>
            <person name="Feng Y."/>
            <person name="Mount A."/>
            <person name="Hedgecock D."/>
            <person name="Xu Z."/>
            <person name="Liu Y."/>
            <person name="Domazet-Loso T."/>
            <person name="Du Y."/>
            <person name="Sun X."/>
            <person name="Zhang S."/>
            <person name="Liu B."/>
            <person name="Cheng P."/>
            <person name="Jiang X."/>
            <person name="Li J."/>
            <person name="Fan D."/>
            <person name="Wang W."/>
            <person name="Fu W."/>
            <person name="Wang T."/>
            <person name="Wang B."/>
            <person name="Zhang J."/>
            <person name="Peng Z."/>
            <person name="Li Y."/>
            <person name="Li N."/>
            <person name="Wang J."/>
            <person name="Chen M."/>
            <person name="He Y."/>
            <person name="Tan F."/>
            <person name="Song X."/>
            <person name="Zheng Q."/>
            <person name="Huang R."/>
            <person name="Yang H."/>
            <person name="Du X."/>
            <person name="Chen L."/>
            <person name="Yang M."/>
            <person name="Gaffney P.M."/>
            <person name="Wang S."/>
            <person name="Luo L."/>
            <person name="She Z."/>
            <person name="Ming Y."/>
            <person name="Huang W."/>
            <person name="Zhang S."/>
            <person name="Huang B."/>
            <person name="Zhang Y."/>
            <person name="Qu T."/>
            <person name="Ni P."/>
            <person name="Miao G."/>
            <person name="Wang J."/>
            <person name="Wang Q."/>
            <person name="Steinberg C.E."/>
            <person name="Wang H."/>
            <person name="Li N."/>
            <person name="Qian L."/>
            <person name="Zhang G."/>
            <person name="Li Y."/>
            <person name="Yang H."/>
            <person name="Liu X."/>
            <person name="Wang J."/>
            <person name="Yin Y."/>
            <person name="Wang J."/>
        </authorList>
    </citation>
    <scope>NUCLEOTIDE SEQUENCE [LARGE SCALE GENOMIC DNA]</scope>
    <source>
        <strain evidence="5">05x7-T-G4-1.051#20</strain>
    </source>
</reference>
<evidence type="ECO:0000256" key="2">
    <source>
        <dbReference type="ARBA" id="ARBA00022525"/>
    </source>
</evidence>
<dbReference type="InterPro" id="IPR008983">
    <property type="entry name" value="Tumour_necrosis_fac-like_dom"/>
</dbReference>
<dbReference type="InterPro" id="IPR050822">
    <property type="entry name" value="Cerebellin_Synaptic_Org"/>
</dbReference>
<evidence type="ECO:0000313" key="5">
    <source>
        <dbReference type="EMBL" id="EKC20155.1"/>
    </source>
</evidence>
<dbReference type="AlphaFoldDB" id="K1PV55"/>
<comment type="subcellular location">
    <subcellularLocation>
        <location evidence="1">Secreted</location>
    </subcellularLocation>
</comment>
<evidence type="ECO:0000256" key="1">
    <source>
        <dbReference type="ARBA" id="ARBA00004613"/>
    </source>
</evidence>
<feature type="domain" description="C1q" evidence="4">
    <location>
        <begin position="262"/>
        <end position="395"/>
    </location>
</feature>
<dbReference type="SUPFAM" id="SSF49842">
    <property type="entry name" value="TNF-like"/>
    <property type="match status" value="2"/>
</dbReference>
<gene>
    <name evidence="5" type="ORF">CGI_10006725</name>
</gene>
<keyword evidence="2" id="KW-0964">Secreted</keyword>
<dbReference type="Pfam" id="PF00386">
    <property type="entry name" value="C1q"/>
    <property type="match status" value="2"/>
</dbReference>
<dbReference type="EMBL" id="JH816919">
    <property type="protein sequence ID" value="EKC20155.1"/>
    <property type="molecule type" value="Genomic_DNA"/>
</dbReference>
<feature type="domain" description="C1q" evidence="4">
    <location>
        <begin position="124"/>
        <end position="240"/>
    </location>
</feature>
<dbReference type="HOGENOM" id="CLU_698795_0_0_1"/>
<dbReference type="PANTHER" id="PTHR22923">
    <property type="entry name" value="CEREBELLIN-RELATED"/>
    <property type="match status" value="1"/>
</dbReference>